<dbReference type="GO" id="GO:0046872">
    <property type="term" value="F:metal ion binding"/>
    <property type="evidence" value="ECO:0007669"/>
    <property type="project" value="InterPro"/>
</dbReference>
<keyword evidence="1" id="KW-0547">Nucleotide-binding</keyword>
<dbReference type="Proteomes" id="UP000323664">
    <property type="component" value="Unassembled WGS sequence"/>
</dbReference>
<evidence type="ECO:0000313" key="3">
    <source>
        <dbReference type="EMBL" id="KAA8787783.1"/>
    </source>
</evidence>
<evidence type="ECO:0000313" key="4">
    <source>
        <dbReference type="Proteomes" id="UP000323664"/>
    </source>
</evidence>
<organism evidence="3 4">
    <name type="scientific">Paenibacillus amylolyticus</name>
    <dbReference type="NCBI Taxonomy" id="1451"/>
    <lineage>
        <taxon>Bacteria</taxon>
        <taxon>Bacillati</taxon>
        <taxon>Bacillota</taxon>
        <taxon>Bacilli</taxon>
        <taxon>Bacillales</taxon>
        <taxon>Paenibacillaceae</taxon>
        <taxon>Paenibacillus</taxon>
    </lineage>
</organism>
<evidence type="ECO:0000256" key="1">
    <source>
        <dbReference type="PROSITE-ProRule" id="PRU00409"/>
    </source>
</evidence>
<dbReference type="RefSeq" id="WP_123067374.1">
    <property type="nucleotide sequence ID" value="NZ_RIAS01000030.1"/>
</dbReference>
<dbReference type="InterPro" id="IPR011761">
    <property type="entry name" value="ATP-grasp"/>
</dbReference>
<feature type="domain" description="ATP-grasp" evidence="2">
    <location>
        <begin position="127"/>
        <end position="365"/>
    </location>
</feature>
<comment type="caution">
    <text evidence="3">The sequence shown here is derived from an EMBL/GenBank/DDBJ whole genome shotgun (WGS) entry which is preliminary data.</text>
</comment>
<dbReference type="SUPFAM" id="SSF56059">
    <property type="entry name" value="Glutathione synthetase ATP-binding domain-like"/>
    <property type="match status" value="1"/>
</dbReference>
<gene>
    <name evidence="3" type="ORF">EC604_28530</name>
</gene>
<protein>
    <submittedName>
        <fullName evidence="3">YheC/YheD family protein</fullName>
    </submittedName>
</protein>
<dbReference type="OrthoDB" id="7869153at2"/>
<reference evidence="3 4" key="1">
    <citation type="journal article" date="2019" name="J. Ind. Microbiol. Biotechnol.">
        <title>Paenibacillus amylolyticus 27C64 has a diverse set of carbohydrate-active enzymes and complete pectin deconstruction system.</title>
        <authorList>
            <person name="Keggi C."/>
            <person name="Doran-Peterson J."/>
        </authorList>
    </citation>
    <scope>NUCLEOTIDE SEQUENCE [LARGE SCALE GENOMIC DNA]</scope>
    <source>
        <strain evidence="3 4">27C64</strain>
    </source>
</reference>
<dbReference type="InterPro" id="IPR026838">
    <property type="entry name" value="YheC/D"/>
</dbReference>
<dbReference type="AlphaFoldDB" id="A0A5M9X2P2"/>
<dbReference type="EMBL" id="RIAS01000030">
    <property type="protein sequence ID" value="KAA8787783.1"/>
    <property type="molecule type" value="Genomic_DNA"/>
</dbReference>
<dbReference type="GO" id="GO:0005524">
    <property type="term" value="F:ATP binding"/>
    <property type="evidence" value="ECO:0007669"/>
    <property type="project" value="UniProtKB-UniRule"/>
</dbReference>
<proteinExistence type="predicted"/>
<dbReference type="PROSITE" id="PS50975">
    <property type="entry name" value="ATP_GRASP"/>
    <property type="match status" value="1"/>
</dbReference>
<sequence length="413" mass="46347">MLISSQNNTMAILVREAEGSPPFADERFCRRLCVGSSRYGLRIIVIPIPAQYTKGILHRAYTYHQKGWKAIRMPMIDLVMNRCLNPLSRNTRQQLEQYLPYTSSLRQRSWSTALPGKWEVHRALSKSNTLRGLLVPTTRVRATIPWEIWLARWPKGLFFKPASGTHGKGTFRLSKGKLPFLWIVEGRNRGNEHYVKSFHQATDVSSWLESHQAVQNMIVQPYLELSHHGRAFDIRALVQKNGQGRWMLTGCMIREGAEGSLTSNLHGGGNAYPADAYLTERYGKDKAASLLQQIKHAAALIPQTLESRFGRLAELGLDFGADVDGKLWLIEVNSKPGRTSFAESDDKRMHALTYTQPLAYARYLLQQHVLTDVSRPMKMPNSSSKAGLKRIPIPGSKGPVMPACHGAQGSFSG</sequence>
<keyword evidence="1" id="KW-0067">ATP-binding</keyword>
<accession>A0A5M9X2P2</accession>
<dbReference type="Gene3D" id="3.30.470.20">
    <property type="entry name" value="ATP-grasp fold, B domain"/>
    <property type="match status" value="1"/>
</dbReference>
<evidence type="ECO:0000259" key="2">
    <source>
        <dbReference type="PROSITE" id="PS50975"/>
    </source>
</evidence>
<name>A0A5M9X2P2_PAEAM</name>
<dbReference type="Pfam" id="PF14398">
    <property type="entry name" value="ATPgrasp_YheCD"/>
    <property type="match status" value="1"/>
</dbReference>